<evidence type="ECO:0000313" key="2">
    <source>
        <dbReference type="Proteomes" id="UP000248745"/>
    </source>
</evidence>
<dbReference type="AlphaFoldDB" id="A0A2W2B0Q3"/>
<sequence>MYADIQSKRDEMNNFSFHKVLLQRLTAFITRAISKKIEKGFAILESCTIFAIPTTGNKFLKHMRK</sequence>
<organism evidence="1 2">
    <name type="scientific">Taibaiella soli</name>
    <dbReference type="NCBI Taxonomy" id="1649169"/>
    <lineage>
        <taxon>Bacteria</taxon>
        <taxon>Pseudomonadati</taxon>
        <taxon>Bacteroidota</taxon>
        <taxon>Chitinophagia</taxon>
        <taxon>Chitinophagales</taxon>
        <taxon>Chitinophagaceae</taxon>
        <taxon>Taibaiella</taxon>
    </lineage>
</organism>
<evidence type="ECO:0000313" key="1">
    <source>
        <dbReference type="EMBL" id="PZF73558.1"/>
    </source>
</evidence>
<gene>
    <name evidence="1" type="ORF">DN068_07480</name>
</gene>
<comment type="caution">
    <text evidence="1">The sequence shown here is derived from an EMBL/GenBank/DDBJ whole genome shotgun (WGS) entry which is preliminary data.</text>
</comment>
<dbReference type="EMBL" id="QKTW01000011">
    <property type="protein sequence ID" value="PZF73558.1"/>
    <property type="molecule type" value="Genomic_DNA"/>
</dbReference>
<reference evidence="1 2" key="1">
    <citation type="submission" date="2018-06" db="EMBL/GenBank/DDBJ databases">
        <title>Mucibacter soli gen. nov., sp. nov., a new member of the family Chitinophagaceae producing mucin.</title>
        <authorList>
            <person name="Kim M.-K."/>
            <person name="Park S."/>
            <person name="Kim T.-S."/>
            <person name="Joung Y."/>
            <person name="Han J.-H."/>
            <person name="Kim S.B."/>
        </authorList>
    </citation>
    <scope>NUCLEOTIDE SEQUENCE [LARGE SCALE GENOMIC DNA]</scope>
    <source>
        <strain evidence="1 2">R1-15</strain>
    </source>
</reference>
<keyword evidence="2" id="KW-1185">Reference proteome</keyword>
<dbReference type="Proteomes" id="UP000248745">
    <property type="component" value="Unassembled WGS sequence"/>
</dbReference>
<protein>
    <submittedName>
        <fullName evidence="1">Uncharacterized protein</fullName>
    </submittedName>
</protein>
<proteinExistence type="predicted"/>
<accession>A0A2W2B0Q3</accession>
<name>A0A2W2B0Q3_9BACT</name>